<keyword evidence="11" id="KW-1185">Reference proteome</keyword>
<dbReference type="GO" id="GO:0005737">
    <property type="term" value="C:cytoplasm"/>
    <property type="evidence" value="ECO:0007669"/>
    <property type="project" value="TreeGrafter"/>
</dbReference>
<keyword evidence="2 7" id="KW-0479">Metal-binding</keyword>
<evidence type="ECO:0000256" key="2">
    <source>
        <dbReference type="ARBA" id="ARBA00022723"/>
    </source>
</evidence>
<dbReference type="EMBL" id="KN824289">
    <property type="protein sequence ID" value="KIM29224.1"/>
    <property type="molecule type" value="Genomic_DNA"/>
</dbReference>
<dbReference type="Gene3D" id="2.10.110.10">
    <property type="entry name" value="Cysteine Rich Protein"/>
    <property type="match status" value="2"/>
</dbReference>
<dbReference type="GO" id="GO:0030695">
    <property type="term" value="F:GTPase regulator activity"/>
    <property type="evidence" value="ECO:0007669"/>
    <property type="project" value="UniProtKB-ARBA"/>
</dbReference>
<evidence type="ECO:0000259" key="9">
    <source>
        <dbReference type="PROSITE" id="PS50023"/>
    </source>
</evidence>
<sequence>MPPFGQLTICPRCSKNVYQAEQVLGPGRKIYHKYCFKCTSCAKRLDSNFLEHNEEPFCRQCHRNNFGTRDLRSGNLSPDKSVDLKLSTLPVLATDSEVDLMKQSSSPLTSEQTPPAAEEMDTVPSMAPAPRSPTSLTFGAPLRQQTTGNLFGQRAPLAPNFTGGMFARSGTAGRTHNTFGSSPTCPRCSKAVYFAEQVNAVGKKWHKACLNCSACRKRLDSFNLLEHDDEPYCKPCHVRNFGTRDLRSANLTPTTSA</sequence>
<protein>
    <recommendedName>
        <fullName evidence="9">LIM zinc-binding domain-containing protein</fullName>
    </recommendedName>
</protein>
<evidence type="ECO:0000313" key="11">
    <source>
        <dbReference type="Proteomes" id="UP000054097"/>
    </source>
</evidence>
<dbReference type="HOGENOM" id="CLU_054591_0_0_1"/>
<feature type="domain" description="LIM zinc-binding" evidence="9">
    <location>
        <begin position="183"/>
        <end position="243"/>
    </location>
</feature>
<dbReference type="SMART" id="SM00132">
    <property type="entry name" value="LIM"/>
    <property type="match status" value="2"/>
</dbReference>
<reference evidence="11" key="2">
    <citation type="submission" date="2015-01" db="EMBL/GenBank/DDBJ databases">
        <title>Evolutionary Origins and Diversification of the Mycorrhizal Mutualists.</title>
        <authorList>
            <consortium name="DOE Joint Genome Institute"/>
            <consortium name="Mycorrhizal Genomics Consortium"/>
            <person name="Kohler A."/>
            <person name="Kuo A."/>
            <person name="Nagy L.G."/>
            <person name="Floudas D."/>
            <person name="Copeland A."/>
            <person name="Barry K.W."/>
            <person name="Cichocki N."/>
            <person name="Veneault-Fourrey C."/>
            <person name="LaButti K."/>
            <person name="Lindquist E.A."/>
            <person name="Lipzen A."/>
            <person name="Lundell T."/>
            <person name="Morin E."/>
            <person name="Murat C."/>
            <person name="Riley R."/>
            <person name="Ohm R."/>
            <person name="Sun H."/>
            <person name="Tunlid A."/>
            <person name="Henrissat B."/>
            <person name="Grigoriev I.V."/>
            <person name="Hibbett D.S."/>
            <person name="Martin F."/>
        </authorList>
    </citation>
    <scope>NUCLEOTIDE SEQUENCE [LARGE SCALE GENOMIC DNA]</scope>
    <source>
        <strain evidence="11">MAFF 305830</strain>
    </source>
</reference>
<gene>
    <name evidence="10" type="ORF">M408DRAFT_120865</name>
</gene>
<keyword evidence="3" id="KW-0677">Repeat</keyword>
<feature type="domain" description="LIM zinc-binding" evidence="9">
    <location>
        <begin position="8"/>
        <end position="68"/>
    </location>
</feature>
<proteinExistence type="predicted"/>
<feature type="region of interest" description="Disordered" evidence="8">
    <location>
        <begin position="100"/>
        <end position="132"/>
    </location>
</feature>
<evidence type="ECO:0000256" key="8">
    <source>
        <dbReference type="SAM" id="MobiDB-lite"/>
    </source>
</evidence>
<dbReference type="GO" id="GO:0046872">
    <property type="term" value="F:metal ion binding"/>
    <property type="evidence" value="ECO:0007669"/>
    <property type="project" value="UniProtKB-KW"/>
</dbReference>
<dbReference type="GO" id="GO:0030036">
    <property type="term" value="P:actin cytoskeleton organization"/>
    <property type="evidence" value="ECO:0007669"/>
    <property type="project" value="TreeGrafter"/>
</dbReference>
<dbReference type="GO" id="GO:0005634">
    <property type="term" value="C:nucleus"/>
    <property type="evidence" value="ECO:0007669"/>
    <property type="project" value="UniProtKB-SubCell"/>
</dbReference>
<dbReference type="SUPFAM" id="SSF57716">
    <property type="entry name" value="Glucocorticoid receptor-like (DNA-binding domain)"/>
    <property type="match status" value="4"/>
</dbReference>
<dbReference type="PANTHER" id="PTHR24215:SF35">
    <property type="entry name" value="MUSCLE LIM PROTEIN MLP84B"/>
    <property type="match status" value="1"/>
</dbReference>
<dbReference type="AlphaFoldDB" id="A0A0C3BAU3"/>
<keyword evidence="6" id="KW-0539">Nucleus</keyword>
<dbReference type="PROSITE" id="PS00478">
    <property type="entry name" value="LIM_DOMAIN_1"/>
    <property type="match status" value="2"/>
</dbReference>
<dbReference type="Proteomes" id="UP000054097">
    <property type="component" value="Unassembled WGS sequence"/>
</dbReference>
<comment type="subcellular location">
    <subcellularLocation>
        <location evidence="1">Nucleus</location>
    </subcellularLocation>
</comment>
<dbReference type="STRING" id="933852.A0A0C3BAU3"/>
<dbReference type="PROSITE" id="PS50023">
    <property type="entry name" value="LIM_DOMAIN_2"/>
    <property type="match status" value="2"/>
</dbReference>
<evidence type="ECO:0000256" key="6">
    <source>
        <dbReference type="ARBA" id="ARBA00023242"/>
    </source>
</evidence>
<reference evidence="10 11" key="1">
    <citation type="submission" date="2014-04" db="EMBL/GenBank/DDBJ databases">
        <authorList>
            <consortium name="DOE Joint Genome Institute"/>
            <person name="Kuo A."/>
            <person name="Zuccaro A."/>
            <person name="Kohler A."/>
            <person name="Nagy L.G."/>
            <person name="Floudas D."/>
            <person name="Copeland A."/>
            <person name="Barry K.W."/>
            <person name="Cichocki N."/>
            <person name="Veneault-Fourrey C."/>
            <person name="LaButti K."/>
            <person name="Lindquist E.A."/>
            <person name="Lipzen A."/>
            <person name="Lundell T."/>
            <person name="Morin E."/>
            <person name="Murat C."/>
            <person name="Sun H."/>
            <person name="Tunlid A."/>
            <person name="Henrissat B."/>
            <person name="Grigoriev I.V."/>
            <person name="Hibbett D.S."/>
            <person name="Martin F."/>
            <person name="Nordberg H.P."/>
            <person name="Cantor M.N."/>
            <person name="Hua S.X."/>
        </authorList>
    </citation>
    <scope>NUCLEOTIDE SEQUENCE [LARGE SCALE GENOMIC DNA]</scope>
    <source>
        <strain evidence="10 11">MAFF 305830</strain>
    </source>
</reference>
<name>A0A0C3BAU3_SERVB</name>
<evidence type="ECO:0000256" key="3">
    <source>
        <dbReference type="ARBA" id="ARBA00022737"/>
    </source>
</evidence>
<keyword evidence="5 7" id="KW-0440">LIM domain</keyword>
<evidence type="ECO:0000256" key="1">
    <source>
        <dbReference type="ARBA" id="ARBA00004123"/>
    </source>
</evidence>
<dbReference type="Pfam" id="PF00412">
    <property type="entry name" value="LIM"/>
    <property type="match status" value="2"/>
</dbReference>
<feature type="compositionally biased region" description="Polar residues" evidence="8">
    <location>
        <begin position="102"/>
        <end position="113"/>
    </location>
</feature>
<dbReference type="PANTHER" id="PTHR24215">
    <property type="entry name" value="RHO-GTPASE-ACTIVATING PROTEIN LRG1"/>
    <property type="match status" value="1"/>
</dbReference>
<keyword evidence="4 7" id="KW-0862">Zinc</keyword>
<evidence type="ECO:0000256" key="7">
    <source>
        <dbReference type="PROSITE-ProRule" id="PRU00125"/>
    </source>
</evidence>
<dbReference type="InterPro" id="IPR001781">
    <property type="entry name" value="Znf_LIM"/>
</dbReference>
<dbReference type="OrthoDB" id="8062037at2759"/>
<evidence type="ECO:0000313" key="10">
    <source>
        <dbReference type="EMBL" id="KIM29224.1"/>
    </source>
</evidence>
<dbReference type="CDD" id="cd09326">
    <property type="entry name" value="LIM_CRP_like"/>
    <property type="match status" value="2"/>
</dbReference>
<accession>A0A0C3BAU3</accession>
<dbReference type="FunFam" id="2.10.110.10:FF:000001">
    <property type="entry name" value="Cysteine and glycine-rich protein 1"/>
    <property type="match status" value="2"/>
</dbReference>
<evidence type="ECO:0000256" key="5">
    <source>
        <dbReference type="ARBA" id="ARBA00023038"/>
    </source>
</evidence>
<evidence type="ECO:0000256" key="4">
    <source>
        <dbReference type="ARBA" id="ARBA00022833"/>
    </source>
</evidence>
<organism evidence="10 11">
    <name type="scientific">Serendipita vermifera MAFF 305830</name>
    <dbReference type="NCBI Taxonomy" id="933852"/>
    <lineage>
        <taxon>Eukaryota</taxon>
        <taxon>Fungi</taxon>
        <taxon>Dikarya</taxon>
        <taxon>Basidiomycota</taxon>
        <taxon>Agaricomycotina</taxon>
        <taxon>Agaricomycetes</taxon>
        <taxon>Sebacinales</taxon>
        <taxon>Serendipitaceae</taxon>
        <taxon>Serendipita</taxon>
    </lineage>
</organism>